<keyword evidence="2" id="KW-0378">Hydrolase</keyword>
<comment type="caution">
    <text evidence="2">The sequence shown here is derived from an EMBL/GenBank/DDBJ whole genome shotgun (WGS) entry which is preliminary data.</text>
</comment>
<feature type="domain" description="Serine aminopeptidase S33" evidence="1">
    <location>
        <begin position="41"/>
        <end position="274"/>
    </location>
</feature>
<dbReference type="SUPFAM" id="SSF53474">
    <property type="entry name" value="alpha/beta-Hydrolases"/>
    <property type="match status" value="1"/>
</dbReference>
<dbReference type="RefSeq" id="XP_064769195.1">
    <property type="nucleotide sequence ID" value="XM_064911033.1"/>
</dbReference>
<dbReference type="InterPro" id="IPR029058">
    <property type="entry name" value="AB_hydrolase_fold"/>
</dbReference>
<dbReference type="EMBL" id="JBBJBU010000003">
    <property type="protein sequence ID" value="KAK7206162.1"/>
    <property type="molecule type" value="Genomic_DNA"/>
</dbReference>
<name>A0ABR1F8R7_9ASCO</name>
<accession>A0ABR1F8R7</accession>
<dbReference type="GeneID" id="90036545"/>
<reference evidence="2 3" key="1">
    <citation type="submission" date="2024-03" db="EMBL/GenBank/DDBJ databases">
        <title>Genome-scale model development and genomic sequencing of the oleaginous clade Lipomyces.</title>
        <authorList>
            <consortium name="Lawrence Berkeley National Laboratory"/>
            <person name="Czajka J.J."/>
            <person name="Han Y."/>
            <person name="Kim J."/>
            <person name="Mondo S.J."/>
            <person name="Hofstad B.A."/>
            <person name="Robles A."/>
            <person name="Haridas S."/>
            <person name="Riley R."/>
            <person name="LaButti K."/>
            <person name="Pangilinan J."/>
            <person name="Andreopoulos W."/>
            <person name="Lipzen A."/>
            <person name="Yan J."/>
            <person name="Wang M."/>
            <person name="Ng V."/>
            <person name="Grigoriev I.V."/>
            <person name="Spatafora J.W."/>
            <person name="Magnuson J.K."/>
            <person name="Baker S.E."/>
            <person name="Pomraning K.R."/>
        </authorList>
    </citation>
    <scope>NUCLEOTIDE SEQUENCE [LARGE SCALE GENOMIC DNA]</scope>
    <source>
        <strain evidence="2 3">Phaff 52-87</strain>
    </source>
</reference>
<sequence length="303" mass="34462">MTSESKLQAIDEYIPVNGIQFYTKQTVRSPGGTVVPKDTKTVAKIFFIHGFAEHVNRYTELFEVLASKGIEVFAFDQRGAGRTAPDRKDWGVTEEKLVYEDIDAFISLKMKPDFSASMGSPIPWYMMGFSMGGGICLNYAIKGNYRDLFTGYVAMSPCVLVHPRTRPNPVVHLILLGVSKVVPRLQFDTGIVHEYLTHDEAEVEALSDMLDRGKHLLDHNYYSKIADKSVLIIHGDADKVNSFDASKLFFERLPIKNKHFVVMEGGYHELHHERPEDRQKFFKELIDWFYNDASRISTASSKL</sequence>
<protein>
    <submittedName>
        <fullName evidence="2">Alpha/Beta hydrolase protein</fullName>
    </submittedName>
</protein>
<proteinExistence type="predicted"/>
<dbReference type="PANTHER" id="PTHR11614">
    <property type="entry name" value="PHOSPHOLIPASE-RELATED"/>
    <property type="match status" value="1"/>
</dbReference>
<organism evidence="2 3">
    <name type="scientific">Myxozyma melibiosi</name>
    <dbReference type="NCBI Taxonomy" id="54550"/>
    <lineage>
        <taxon>Eukaryota</taxon>
        <taxon>Fungi</taxon>
        <taxon>Dikarya</taxon>
        <taxon>Ascomycota</taxon>
        <taxon>Saccharomycotina</taxon>
        <taxon>Lipomycetes</taxon>
        <taxon>Lipomycetales</taxon>
        <taxon>Lipomycetaceae</taxon>
        <taxon>Myxozyma</taxon>
    </lineage>
</organism>
<keyword evidence="3" id="KW-1185">Reference proteome</keyword>
<evidence type="ECO:0000259" key="1">
    <source>
        <dbReference type="Pfam" id="PF12146"/>
    </source>
</evidence>
<dbReference type="Pfam" id="PF12146">
    <property type="entry name" value="Hydrolase_4"/>
    <property type="match status" value="1"/>
</dbReference>
<gene>
    <name evidence="2" type="ORF">BZA70DRAFT_266492</name>
</gene>
<dbReference type="Gene3D" id="3.40.50.1820">
    <property type="entry name" value="alpha/beta hydrolase"/>
    <property type="match status" value="1"/>
</dbReference>
<evidence type="ECO:0000313" key="2">
    <source>
        <dbReference type="EMBL" id="KAK7206162.1"/>
    </source>
</evidence>
<dbReference type="GO" id="GO:0016787">
    <property type="term" value="F:hydrolase activity"/>
    <property type="evidence" value="ECO:0007669"/>
    <property type="project" value="UniProtKB-KW"/>
</dbReference>
<dbReference type="InterPro" id="IPR051044">
    <property type="entry name" value="MAG_DAG_Lipase"/>
</dbReference>
<dbReference type="Proteomes" id="UP001498771">
    <property type="component" value="Unassembled WGS sequence"/>
</dbReference>
<evidence type="ECO:0000313" key="3">
    <source>
        <dbReference type="Proteomes" id="UP001498771"/>
    </source>
</evidence>
<dbReference type="InterPro" id="IPR022742">
    <property type="entry name" value="Hydrolase_4"/>
</dbReference>